<dbReference type="Gene3D" id="3.40.50.2000">
    <property type="entry name" value="Glycogen Phosphorylase B"/>
    <property type="match status" value="2"/>
</dbReference>
<name>A0A5P8N4R5_ESCAL</name>
<dbReference type="CDD" id="cd03809">
    <property type="entry name" value="GT4_MtfB-like"/>
    <property type="match status" value="1"/>
</dbReference>
<evidence type="ECO:0000313" key="4">
    <source>
        <dbReference type="EMBL" id="QFR35853.1"/>
    </source>
</evidence>
<feature type="domain" description="Glycosyltransferase subfamily 4-like N-terminal" evidence="3">
    <location>
        <begin position="58"/>
        <end position="168"/>
    </location>
</feature>
<dbReference type="InterPro" id="IPR001296">
    <property type="entry name" value="Glyco_trans_1"/>
</dbReference>
<dbReference type="RefSeq" id="WP_273823742.1">
    <property type="nucleotide sequence ID" value="NZ_CP117600.1"/>
</dbReference>
<dbReference type="GO" id="GO:0016757">
    <property type="term" value="F:glycosyltransferase activity"/>
    <property type="evidence" value="ECO:0007669"/>
    <property type="project" value="InterPro"/>
</dbReference>
<dbReference type="Pfam" id="PF00534">
    <property type="entry name" value="Glycos_transf_1"/>
    <property type="match status" value="1"/>
</dbReference>
<dbReference type="SUPFAM" id="SSF53756">
    <property type="entry name" value="UDP-Glycosyltransferase/glycogen phosphorylase"/>
    <property type="match status" value="1"/>
</dbReference>
<evidence type="ECO:0000256" key="1">
    <source>
        <dbReference type="ARBA" id="ARBA00022679"/>
    </source>
</evidence>
<dbReference type="PANTHER" id="PTHR46401:SF2">
    <property type="entry name" value="GLYCOSYLTRANSFERASE WBBK-RELATED"/>
    <property type="match status" value="1"/>
</dbReference>
<dbReference type="AlphaFoldDB" id="A0A5P8N4R5"/>
<dbReference type="Pfam" id="PF13439">
    <property type="entry name" value="Glyco_transf_4"/>
    <property type="match status" value="1"/>
</dbReference>
<evidence type="ECO:0000259" key="3">
    <source>
        <dbReference type="Pfam" id="PF13439"/>
    </source>
</evidence>
<protein>
    <submittedName>
        <fullName evidence="4">Glycosyltransferase</fullName>
    </submittedName>
</protein>
<evidence type="ECO:0000259" key="2">
    <source>
        <dbReference type="Pfam" id="PF00534"/>
    </source>
</evidence>
<dbReference type="EMBL" id="MN443422">
    <property type="protein sequence ID" value="QFR35853.1"/>
    <property type="molecule type" value="Genomic_DNA"/>
</dbReference>
<dbReference type="PANTHER" id="PTHR46401">
    <property type="entry name" value="GLYCOSYLTRANSFERASE WBBK-RELATED"/>
    <property type="match status" value="1"/>
</dbReference>
<organism evidence="4">
    <name type="scientific">Escherichia albertii</name>
    <dbReference type="NCBI Taxonomy" id="208962"/>
    <lineage>
        <taxon>Bacteria</taxon>
        <taxon>Pseudomonadati</taxon>
        <taxon>Pseudomonadota</taxon>
        <taxon>Gammaproteobacteria</taxon>
        <taxon>Enterobacterales</taxon>
        <taxon>Enterobacteriaceae</taxon>
        <taxon>Escherichia</taxon>
    </lineage>
</organism>
<sequence>MGKNNIGIDGYWMTGQFRGMGRFAWQLVASLRKECIAFYPKKRTDSGDLKCIELIYSPFPIWEQIQLPFAIKKNKIDVMIYPYNTGPLIKFEKKRVIVIHDLIFFKNNKELPHSASIYQNIGRYYRRLMTGLNIKKADVIITVSEFTKLEICSTFNINPNNIIVIPNALSDHWYGIEENSSVCNENYIFTVAGDAPSKNLKRLLSAFSKLVKDNTTLRLKIAGVKRSKHKYYSDICQELDIINNVDFLGYISIDELKGLYKNAKGFIFASLFEGFGIPLIEAMASRIPIAYSKSTSLPEIANGYGICFDPYSIQEIYEALLILTTKDAYPMNDIQRAYEHSLQYKRNVVDSKVIQTFAKFYQFDDGLK</sequence>
<reference evidence="4" key="1">
    <citation type="journal article" date="2019" name="Int. J. Biol. Macromol.">
        <title>Escherichia albertii EA046 (O9) harbors two polysaccharide gene clusters for synthesis of the O-antigen by the Wzx/Wzy-dependent pathway and a mannan shared by Escherichia coli O8 by the Wzm/Wzt-dependent pathway.</title>
        <authorList>
            <person name="Naumenko O.I."/>
            <person name="Zheng H."/>
            <person name="Shashkov A.S."/>
            <person name="Sun Y."/>
            <person name="Senchenkova S.N."/>
            <person name="Bai L."/>
            <person name="Wang J."/>
            <person name="Wang H."/>
            <person name="Li Q."/>
            <person name="Knirel Y.A."/>
            <person name="Xiong Y."/>
        </authorList>
    </citation>
    <scope>NUCLEOTIDE SEQUENCE</scope>
    <source>
        <strain evidence="4">EA046</strain>
    </source>
</reference>
<feature type="domain" description="Glycosyl transferase family 1" evidence="2">
    <location>
        <begin position="184"/>
        <end position="338"/>
    </location>
</feature>
<proteinExistence type="predicted"/>
<accession>A0A5P8N4R5</accession>
<dbReference type="InterPro" id="IPR028098">
    <property type="entry name" value="Glyco_trans_4-like_N"/>
</dbReference>
<keyword evidence="1 4" id="KW-0808">Transferase</keyword>